<dbReference type="EMBL" id="JAKOGI010000338">
    <property type="protein sequence ID" value="KAJ8436550.1"/>
    <property type="molecule type" value="Genomic_DNA"/>
</dbReference>
<dbReference type="PANTHER" id="PTHR31479">
    <property type="entry name" value="ALPHA/BETA-HYDROLASES SUPERFAMILY PROTEIN"/>
    <property type="match status" value="1"/>
</dbReference>
<dbReference type="Proteomes" id="UP001153076">
    <property type="component" value="Unassembled WGS sequence"/>
</dbReference>
<protein>
    <recommendedName>
        <fullName evidence="3">Fungal lipase-like domain-containing protein</fullName>
    </recommendedName>
</protein>
<comment type="caution">
    <text evidence="1">The sequence shown here is derived from an EMBL/GenBank/DDBJ whole genome shotgun (WGS) entry which is preliminary data.</text>
</comment>
<proteinExistence type="predicted"/>
<evidence type="ECO:0000313" key="2">
    <source>
        <dbReference type="Proteomes" id="UP001153076"/>
    </source>
</evidence>
<organism evidence="1 2">
    <name type="scientific">Carnegiea gigantea</name>
    <dbReference type="NCBI Taxonomy" id="171969"/>
    <lineage>
        <taxon>Eukaryota</taxon>
        <taxon>Viridiplantae</taxon>
        <taxon>Streptophyta</taxon>
        <taxon>Embryophyta</taxon>
        <taxon>Tracheophyta</taxon>
        <taxon>Spermatophyta</taxon>
        <taxon>Magnoliopsida</taxon>
        <taxon>eudicotyledons</taxon>
        <taxon>Gunneridae</taxon>
        <taxon>Pentapetalae</taxon>
        <taxon>Caryophyllales</taxon>
        <taxon>Cactineae</taxon>
        <taxon>Cactaceae</taxon>
        <taxon>Cactoideae</taxon>
        <taxon>Echinocereeae</taxon>
        <taxon>Carnegiea</taxon>
    </lineage>
</organism>
<gene>
    <name evidence="1" type="ORF">Cgig2_031491</name>
</gene>
<dbReference type="SUPFAM" id="SSF53474">
    <property type="entry name" value="alpha/beta-Hydrolases"/>
    <property type="match status" value="1"/>
</dbReference>
<dbReference type="InterPro" id="IPR029058">
    <property type="entry name" value="AB_hydrolase_fold"/>
</dbReference>
<name>A0A9Q1K497_9CARY</name>
<dbReference type="GO" id="GO:0016787">
    <property type="term" value="F:hydrolase activity"/>
    <property type="evidence" value="ECO:0007669"/>
    <property type="project" value="UniProtKB-KW"/>
</dbReference>
<accession>A0A9Q1K497</accession>
<sequence>MAAAPEREIFNCSGPLHLAVVDWDNEHHRRSVAAALASGVYILERDRQEKRDASQALAPPWYEFFHLRLLRALVDDADHSIFGAIYEYNPTTAHRNSKNAPLYVIAFRGTLPKRDSLTRDLELDLQIIRQGLHKTTRAQKAIQAVGDMIAASSTNLWLVGHSLGAAMAILAGKHMAIKGIYLETFLFSPPFVSAPVERIKDERVRFGLRVTGSLITAGIALAMSSKKRDEEKTRSLQSTFSALSSWVPNICVHPADHICSEYIGYFQHKEKMERLGAGGIVKLATQHSFRSLMLNAAGREADPLHLLPSACLTVNLAPAPDLKVAHALKQWWQPESEVHFKTQVYMYSH</sequence>
<dbReference type="OrthoDB" id="58570at2759"/>
<dbReference type="GO" id="GO:0006629">
    <property type="term" value="P:lipid metabolic process"/>
    <property type="evidence" value="ECO:0007669"/>
    <property type="project" value="InterPro"/>
</dbReference>
<dbReference type="Pfam" id="PF26363">
    <property type="entry name" value="Phospholipase-like"/>
    <property type="match status" value="1"/>
</dbReference>
<keyword evidence="2" id="KW-1185">Reference proteome</keyword>
<evidence type="ECO:0008006" key="3">
    <source>
        <dbReference type="Google" id="ProtNLM"/>
    </source>
</evidence>
<reference evidence="1" key="1">
    <citation type="submission" date="2022-04" db="EMBL/GenBank/DDBJ databases">
        <title>Carnegiea gigantea Genome sequencing and assembly v2.</title>
        <authorList>
            <person name="Copetti D."/>
            <person name="Sanderson M.J."/>
            <person name="Burquez A."/>
            <person name="Wojciechowski M.F."/>
        </authorList>
    </citation>
    <scope>NUCLEOTIDE SEQUENCE</scope>
    <source>
        <strain evidence="1">SGP5-SGP5p</strain>
        <tissue evidence="1">Aerial part</tissue>
    </source>
</reference>
<dbReference type="PANTHER" id="PTHR31479:SF2">
    <property type="entry name" value="ALPHA_BETA-HYDROLASES SUPERFAMILY PROTEIN"/>
    <property type="match status" value="1"/>
</dbReference>
<dbReference type="Gene3D" id="3.40.50.1820">
    <property type="entry name" value="alpha/beta hydrolase"/>
    <property type="match status" value="1"/>
</dbReference>
<evidence type="ECO:0000313" key="1">
    <source>
        <dbReference type="EMBL" id="KAJ8436550.1"/>
    </source>
</evidence>
<dbReference type="AlphaFoldDB" id="A0A9Q1K497"/>